<feature type="region of interest" description="Disordered" evidence="1">
    <location>
        <begin position="1931"/>
        <end position="1953"/>
    </location>
</feature>
<name>A0A4R5C1X4_9FLAO</name>
<evidence type="ECO:0008006" key="6">
    <source>
        <dbReference type="Google" id="ProtNLM"/>
    </source>
</evidence>
<evidence type="ECO:0000313" key="4">
    <source>
        <dbReference type="EMBL" id="TDD93601.1"/>
    </source>
</evidence>
<dbReference type="OrthoDB" id="9805017at2"/>
<proteinExistence type="predicted"/>
<dbReference type="Pfam" id="PF19076">
    <property type="entry name" value="CshA_repeat"/>
    <property type="match status" value="1"/>
</dbReference>
<reference evidence="4 5" key="1">
    <citation type="submission" date="2019-03" db="EMBL/GenBank/DDBJ databases">
        <title>Flavobacterium AR-3-4 sp. nov. isolated from arctic soil.</title>
        <authorList>
            <person name="Chaudhary D.K."/>
        </authorList>
    </citation>
    <scope>NUCLEOTIDE SEQUENCE [LARGE SCALE GENOMIC DNA]</scope>
    <source>
        <strain evidence="4 5">AR-3-4</strain>
    </source>
</reference>
<dbReference type="Pfam" id="PF01345">
    <property type="entry name" value="DUF11"/>
    <property type="match status" value="1"/>
</dbReference>
<dbReference type="EMBL" id="SMFK01000025">
    <property type="protein sequence ID" value="TDD93601.1"/>
    <property type="molecule type" value="Genomic_DNA"/>
</dbReference>
<gene>
    <name evidence="4" type="ORF">E0F76_18810</name>
</gene>
<dbReference type="InterPro" id="IPR001434">
    <property type="entry name" value="OmcB-like_DUF11"/>
</dbReference>
<dbReference type="Proteomes" id="UP000295479">
    <property type="component" value="Unassembled WGS sequence"/>
</dbReference>
<feature type="compositionally biased region" description="Polar residues" evidence="1">
    <location>
        <begin position="1943"/>
        <end position="1953"/>
    </location>
</feature>
<evidence type="ECO:0000313" key="5">
    <source>
        <dbReference type="Proteomes" id="UP000295479"/>
    </source>
</evidence>
<sequence>MNTIIPIFCNYLQSRINRIIIVFILMLFAVNFVSAQNPVFNNPTLVSGKKLDVGAKYIYTDVTTAQGFSIDAVVTINAIVDAKLKDIDSATNGAGLLLSRFQPVIQTTTNGGYVEFQFDFYQAGTYSTIPVPMFLNSFALQALDIDGLEFFDVNIPPTATYSLNKSTLITVSTSINPPFTRFQGPSGSVDPISLADTQYIASVNFSSASTAVFRYGNFDVNNDRQSSFSCGEVFFNVPTANNDSKLTQPAGPVGIDVTTNDTDPNTTLNKNSVDLNLSTSGTQNTLVVANQGTWSVNTSGIVTFTPLPSYIGNPTAIKYTINNSTGITSNQATITITYASSDLKIVKTVDIGSPIIGANVTFTFTASYAVSGNNSTGVVVNDVLPSGYTFINATPSTGTWSAPNWTIGNFNNGSTATMTIVATVNPSGDYSNTATISGNNNDPQLNNNTNSISTNPKLVTLSLTGSTICVLPGGNGTITSITSATGVSYQLYNSSNVAVQASKDGTGSGLTWSGLSAANGYYVIAATDTDTKKSSNVNIDTTPNPVALSLTGSSFCAVPGGDGTITSSTSVSGTTYQLYNSSNVVVQASKNGTGSGLTWTGLSAANGYYVIASNTASCTSTCIAVNVVTTPAHEVPTVSVVNNCDGTSTLTASNCTGSLLWSNGATTASITVTTAGTYTVIQSENGCNSPNGTGLAAPKNAPAAPTVSVVNNCDGTATLTASNYTGTLLWSNGASTASITVTTAGTYTVAQTLNGCTSPNGSGTAAPKLVHEAPTVSVVNNCDGTSTLTASNCSGSLLWSNNATTATITVTTAGTYTVTQSENGCSSPNGTGTAAPKNAPAAPIVSVVNNCDGTSTLTASNYTGTLLWSNSATTASITVNTAGTYTVNQSINGCTSPNATGLAAPKNAPAAPIVSVVNNCDGTSTLTASNYTGTLLWSNSATTASITVNTAGTYTVNQSINGCTSPNATGLAAPKNAPAAPIVSVVNNCDGTSTFTASNYTGTLLWSNGATTASITVNAAGTYTVTQSANGCISPNATGAAAPKTAPDAPTVSVVNNCDGTATLTASNYTGTLLWSNSATTASITVNTAATYTVNQSLNGCTSPNATGTAAPKNAPAAPTVGVVNNCDGTSTLTASNCSGSLLWSNNATTATITVTTAGTYTVTQSENGCSSPNGTGTAAPKNAPAAPTVSVVNNCDGTSTLTASNYTGTLLWSNSATTASITVNTAGTYTVNQSINGCTSPNATGLATPKNAPAAPIVSVVNNCDGTSTFTASNYTGTLLWSNGATTASITVNTAGTYTVTQSVNGCISPNATGAAAPKTAPDAPTVSVVNNCDGTSTLTASNHTGTLLWSNSATTASITVNTAATYTVNQSLNGCTSPNGIGTAAPKNAPAAPTVSVVNNCDGTSTLTASNYTGTLLWSNGATTDSITVTTAGTYTVIQSENGCTSANGSGTAAPKTAPDAPKVSVVNNCDGTATLTASNYTGTLLWSNGATTDSITVTTAGTYTVTQSKNGCTSANGSGLAAPKNAPTAPTVSIVNNCDGTSTLTASNYTGSLLWRNGATTASITVNTAGTYTVTQSVNGCISPNATGAASPKNAPAAPTVSVVNNCDGTSTLTASNYTGTLLWSNGATAASITVTTAGTYTVAQSENGCTSANGSGLAAPKNAPAAPTVSIVNNCDGTATLTASNYTGTLLWSNGATTASITVTTAGTYTVAQSENGCTSPKATGAASPKNAPAAPTVSVVNNCDGTSTLTASNYTGTLLWSNGATAASITVTTAGTYTVAQSENGCTSPNATGTAAPKNAPAAPTVSVVNNCDGTATLTASNYTGTLLWSNSATTASITVTTAGTYTVTQSKNGCTSPNATGTAAPKNAPAAPTVSVVNNCDGTATLTASNYTGTLLWSNGATTASITVNTAATYTVTQTVNGCTSPNATGTAAPKSAPNTPETKITQPTCNINTGTITVVTPIAGLGVLYTVTGTIPVVPPISNTSGIFDSLTPGIYNVATTYNSCNSSPKTVTIDNYICANDDTIAAGNGTTGNTNAGNVFNDNGNGIDTLNGNQPMVTTVNLAVTTPATPIVVGAPVPSVNTATGQISVPVGTPAGSYTIVYSICEKINPSNCDSATILVTVTAPGIIAQDDTIAAGNGTTGTTNAGNVFNNNGNGIDTLNGNQATVTTVNLAVTTPATPIVVGSPVPAVNMATGQIIVPVGTPAGSYTIVYSICEKINPPNCDSATIVVTVTAPGINAQDDTIAAGNGTTGNTNAGNVFNDNGNGIDTLNGNQATVTTVNLAVTTPATPIVVGAPVPAVNTATGQISVPVGTPAGSYTIVYSICEKINPSNCDSATIVVTVTAPGINAQDDTIAAGNGTTGNTNAGNVFNDNGNGIDTLNGNQATVTTVNLAVTTPATPIVVGAPVPAVNTATGQISVPVGTPAGSYTIVYSICEKINPSNCDSATISVTVTAPGIIAQDDTIAAGNGTTGNTNAGNVFNDNGNGIDTLNGGQATVTTVNLAVTTPATPIVVGAPVPAVNTATGQISVPAGTPAGSYTIVYSICEKINPSNCDSATIVVTVTCNVSNTIVPSSTCNSDSTLINLNTLLPVGTPSNGIWIDVNNSGYLQGNILSPLGMPLGDYVFIYKISGDDCQSIKVNMNVNDKCTVLPCGNIIVHNAISVNGYEKNRLFAIENIDNISCYPENTVEIYNRWGVLVYETRNYNNVSNVFDGTSHGRTTLSQSSGLPTGTYYYILNYTSFDNNDNVITNTKDGFLYLTR</sequence>
<comment type="caution">
    <text evidence="4">The sequence shown here is derived from an EMBL/GenBank/DDBJ whole genome shotgun (WGS) entry which is preliminary data.</text>
</comment>
<dbReference type="RefSeq" id="WP_132009949.1">
    <property type="nucleotide sequence ID" value="NZ_SMFK01000025.1"/>
</dbReference>
<accession>A0A4R5C1X4</accession>
<evidence type="ECO:0000259" key="2">
    <source>
        <dbReference type="Pfam" id="PF01345"/>
    </source>
</evidence>
<evidence type="ECO:0000259" key="3">
    <source>
        <dbReference type="Pfam" id="PF19076"/>
    </source>
</evidence>
<organism evidence="4 5">
    <name type="scientific">Flavobacterium cellulosilyticum</name>
    <dbReference type="NCBI Taxonomy" id="2541731"/>
    <lineage>
        <taxon>Bacteria</taxon>
        <taxon>Pseudomonadati</taxon>
        <taxon>Bacteroidota</taxon>
        <taxon>Flavobacteriia</taxon>
        <taxon>Flavobacteriales</taxon>
        <taxon>Flavobacteriaceae</taxon>
        <taxon>Flavobacterium</taxon>
    </lineage>
</organism>
<dbReference type="InterPro" id="IPR026395">
    <property type="entry name" value="CshA_fibril"/>
</dbReference>
<evidence type="ECO:0000256" key="1">
    <source>
        <dbReference type="SAM" id="MobiDB-lite"/>
    </source>
</evidence>
<feature type="domain" description="DUF11" evidence="2">
    <location>
        <begin position="342"/>
        <end position="453"/>
    </location>
</feature>
<protein>
    <recommendedName>
        <fullName evidence="6">DUF11 domain-containing protein</fullName>
    </recommendedName>
</protein>
<feature type="domain" description="CshA" evidence="3">
    <location>
        <begin position="239"/>
        <end position="329"/>
    </location>
</feature>
<dbReference type="Pfam" id="PF13585">
    <property type="entry name" value="CHU_C"/>
    <property type="match status" value="1"/>
</dbReference>
<keyword evidence="5" id="KW-1185">Reference proteome</keyword>